<dbReference type="Gene3D" id="1.10.10.10">
    <property type="entry name" value="Winged helix-like DNA-binding domain superfamily/Winged helix DNA-binding domain"/>
    <property type="match status" value="1"/>
</dbReference>
<dbReference type="GO" id="GO:0003677">
    <property type="term" value="F:DNA binding"/>
    <property type="evidence" value="ECO:0007669"/>
    <property type="project" value="InterPro"/>
</dbReference>
<dbReference type="SUPFAM" id="SSF46689">
    <property type="entry name" value="Homeodomain-like"/>
    <property type="match status" value="1"/>
</dbReference>
<evidence type="ECO:0000313" key="1">
    <source>
        <dbReference type="EMBL" id="AXE81961.1"/>
    </source>
</evidence>
<dbReference type="EMBL" id="CP027306">
    <property type="protein sequence ID" value="AXE81961.1"/>
    <property type="molecule type" value="Genomic_DNA"/>
</dbReference>
<dbReference type="InterPro" id="IPR009057">
    <property type="entry name" value="Homeodomain-like_sf"/>
</dbReference>
<proteinExistence type="predicted"/>
<dbReference type="GO" id="GO:0006313">
    <property type="term" value="P:DNA transposition"/>
    <property type="evidence" value="ECO:0007669"/>
    <property type="project" value="InterPro"/>
</dbReference>
<dbReference type="GeneID" id="95524323"/>
<evidence type="ECO:0000313" key="2">
    <source>
        <dbReference type="Proteomes" id="UP000252698"/>
    </source>
</evidence>
<evidence type="ECO:0008006" key="3">
    <source>
        <dbReference type="Google" id="ProtNLM"/>
    </source>
</evidence>
<dbReference type="InterPro" id="IPR002514">
    <property type="entry name" value="Transposase_8"/>
</dbReference>
<dbReference type="GO" id="GO:0004803">
    <property type="term" value="F:transposase activity"/>
    <property type="evidence" value="ECO:0007669"/>
    <property type="project" value="InterPro"/>
</dbReference>
<accession>A0A2Z5JNE9</accession>
<organism evidence="1 2">
    <name type="scientific">Streptomyces atratus</name>
    <dbReference type="NCBI Taxonomy" id="1893"/>
    <lineage>
        <taxon>Bacteria</taxon>
        <taxon>Bacillati</taxon>
        <taxon>Actinomycetota</taxon>
        <taxon>Actinomycetes</taxon>
        <taxon>Kitasatosporales</taxon>
        <taxon>Streptomycetaceae</taxon>
        <taxon>Streptomyces</taxon>
    </lineage>
</organism>
<dbReference type="InterPro" id="IPR036388">
    <property type="entry name" value="WH-like_DNA-bd_sf"/>
</dbReference>
<dbReference type="AlphaFoldDB" id="A0A2Z5JNE9"/>
<name>A0A2Z5JNE9_STRAR</name>
<dbReference type="Pfam" id="PF01527">
    <property type="entry name" value="HTH_Tnp_1"/>
    <property type="match status" value="1"/>
</dbReference>
<reference evidence="1 2" key="1">
    <citation type="journal article" date="2018" name="Front. Microbiol.">
        <title>Genome Sequencing of Streptomyces atratus SCSIOZH16 and Activation Production of Nocardamine via Metabolic Engineering.</title>
        <authorList>
            <person name="Li Y."/>
            <person name="Zhang C."/>
            <person name="Liu C."/>
            <person name="Ju J."/>
            <person name="Ma J."/>
        </authorList>
    </citation>
    <scope>NUCLEOTIDE SEQUENCE [LARGE SCALE GENOMIC DNA]</scope>
    <source>
        <strain evidence="1 2">SCSIO_ZH16</strain>
    </source>
</reference>
<dbReference type="Proteomes" id="UP000252698">
    <property type="component" value="Chromosome"/>
</dbReference>
<dbReference type="RefSeq" id="WP_114248361.1">
    <property type="nucleotide sequence ID" value="NZ_CP027306.1"/>
</dbReference>
<gene>
    <name evidence="1" type="ORF">C5746_39210</name>
</gene>
<sequence length="66" mass="7059">MPAPLKYPDGLRERAIREVQASGRPVAPVAKDLGIHKEAPRGWVHQAEALNGSFKATKLGAARTDG</sequence>
<protein>
    <recommendedName>
        <fullName evidence="3">Transposase</fullName>
    </recommendedName>
</protein>
<dbReference type="KEGG" id="sata:C5746_39210"/>